<feature type="region of interest" description="Disordered" evidence="1">
    <location>
        <begin position="1"/>
        <end position="23"/>
    </location>
</feature>
<reference evidence="2 3" key="1">
    <citation type="journal article" date="2018" name="Sci. Rep.">
        <title>Raphidocelis subcapitata (=Pseudokirchneriella subcapitata) provides an insight into genome evolution and environmental adaptations in the Sphaeropleales.</title>
        <authorList>
            <person name="Suzuki S."/>
            <person name="Yamaguchi H."/>
            <person name="Nakajima N."/>
            <person name="Kawachi M."/>
        </authorList>
    </citation>
    <scope>NUCLEOTIDE SEQUENCE [LARGE SCALE GENOMIC DNA]</scope>
    <source>
        <strain evidence="2 3">NIES-35</strain>
    </source>
</reference>
<dbReference type="EMBL" id="BDRX01000124">
    <property type="protein sequence ID" value="GBF98398.1"/>
    <property type="molecule type" value="Genomic_DNA"/>
</dbReference>
<feature type="compositionally biased region" description="Low complexity" evidence="1">
    <location>
        <begin position="12"/>
        <end position="23"/>
    </location>
</feature>
<accession>A0A2V0PEW2</accession>
<name>A0A2V0PEW2_9CHLO</name>
<dbReference type="FunCoup" id="A0A2V0PEW2">
    <property type="interactions" value="596"/>
</dbReference>
<dbReference type="GO" id="GO:0009773">
    <property type="term" value="P:photosynthetic electron transport in photosystem I"/>
    <property type="evidence" value="ECO:0007669"/>
    <property type="project" value="InterPro"/>
</dbReference>
<dbReference type="InterPro" id="IPR037497">
    <property type="entry name" value="PGR5"/>
</dbReference>
<dbReference type="GO" id="GO:0009644">
    <property type="term" value="P:response to high light intensity"/>
    <property type="evidence" value="ECO:0007669"/>
    <property type="project" value="InterPro"/>
</dbReference>
<dbReference type="OrthoDB" id="26525at2759"/>
<dbReference type="AlphaFoldDB" id="A0A2V0PEW2"/>
<dbReference type="GO" id="GO:0009055">
    <property type="term" value="F:electron transfer activity"/>
    <property type="evidence" value="ECO:0007669"/>
    <property type="project" value="TreeGrafter"/>
</dbReference>
<gene>
    <name evidence="2" type="ORF">Rsub_10463</name>
</gene>
<dbReference type="PANTHER" id="PTHR35709:SF1">
    <property type="entry name" value="PROTEIN PROTON GRADIENT REGULATION 5, CHLOROPLASTIC"/>
    <property type="match status" value="1"/>
</dbReference>
<sequence length="154" mass="15949">MAAALSNGCMGSRSRFSSSSSASRSAARAVAPASVRALAYSSRMQLGGAWDGACSSTAGLVQASPVGVRSSAAAPKRQTPRMGNKGSGGPFAPLVVVVRNIVGEKEFNKLRGKAISLHSQVIKDFCKQVGVDNKQVQAVVRLAKKNGEWLGFLA</sequence>
<organism evidence="2 3">
    <name type="scientific">Raphidocelis subcapitata</name>
    <dbReference type="NCBI Taxonomy" id="307507"/>
    <lineage>
        <taxon>Eukaryota</taxon>
        <taxon>Viridiplantae</taxon>
        <taxon>Chlorophyta</taxon>
        <taxon>core chlorophytes</taxon>
        <taxon>Chlorophyceae</taxon>
        <taxon>CS clade</taxon>
        <taxon>Sphaeropleales</taxon>
        <taxon>Selenastraceae</taxon>
        <taxon>Raphidocelis</taxon>
    </lineage>
</organism>
<dbReference type="Proteomes" id="UP000247498">
    <property type="component" value="Unassembled WGS sequence"/>
</dbReference>
<evidence type="ECO:0000256" key="1">
    <source>
        <dbReference type="SAM" id="MobiDB-lite"/>
    </source>
</evidence>
<proteinExistence type="predicted"/>
<dbReference type="InParanoid" id="A0A2V0PEW2"/>
<dbReference type="GO" id="GO:0009507">
    <property type="term" value="C:chloroplast"/>
    <property type="evidence" value="ECO:0007669"/>
    <property type="project" value="TreeGrafter"/>
</dbReference>
<evidence type="ECO:0008006" key="4">
    <source>
        <dbReference type="Google" id="ProtNLM"/>
    </source>
</evidence>
<keyword evidence="3" id="KW-1185">Reference proteome</keyword>
<evidence type="ECO:0000313" key="2">
    <source>
        <dbReference type="EMBL" id="GBF98398.1"/>
    </source>
</evidence>
<protein>
    <recommendedName>
        <fullName evidence="4">Protein PROTON GRADIENT REGULATION 5, chloroplastic</fullName>
    </recommendedName>
</protein>
<dbReference type="STRING" id="307507.A0A2V0PEW2"/>
<dbReference type="PANTHER" id="PTHR35709">
    <property type="entry name" value="PROTEIN PROTON GRADIENT REGULATION 5, CHLOROPLASTIC"/>
    <property type="match status" value="1"/>
</dbReference>
<evidence type="ECO:0000313" key="3">
    <source>
        <dbReference type="Proteomes" id="UP000247498"/>
    </source>
</evidence>
<comment type="caution">
    <text evidence="2">The sequence shown here is derived from an EMBL/GenBank/DDBJ whole genome shotgun (WGS) entry which is preliminary data.</text>
</comment>